<name>A0A538T1L3_UNCEI</name>
<evidence type="ECO:0000313" key="3">
    <source>
        <dbReference type="EMBL" id="TMQ57414.1"/>
    </source>
</evidence>
<evidence type="ECO:0000256" key="2">
    <source>
        <dbReference type="SAM" id="MobiDB-lite"/>
    </source>
</evidence>
<comment type="caution">
    <text evidence="3">The sequence shown here is derived from an EMBL/GenBank/DDBJ whole genome shotgun (WGS) entry which is preliminary data.</text>
</comment>
<dbReference type="SUPFAM" id="SSF51366">
    <property type="entry name" value="Ribulose-phoshate binding barrel"/>
    <property type="match status" value="1"/>
</dbReference>
<evidence type="ECO:0000313" key="4">
    <source>
        <dbReference type="Proteomes" id="UP000317716"/>
    </source>
</evidence>
<dbReference type="NCBIfam" id="TIGR00259">
    <property type="entry name" value="thylakoid_BtpA"/>
    <property type="match status" value="1"/>
</dbReference>
<organism evidence="3 4">
    <name type="scientific">Eiseniibacteriota bacterium</name>
    <dbReference type="NCBI Taxonomy" id="2212470"/>
    <lineage>
        <taxon>Bacteria</taxon>
        <taxon>Candidatus Eiseniibacteriota</taxon>
    </lineage>
</organism>
<feature type="compositionally biased region" description="Basic and acidic residues" evidence="2">
    <location>
        <begin position="1"/>
        <end position="16"/>
    </location>
</feature>
<protein>
    <submittedName>
        <fullName evidence="3">BtpA/SgcQ family protein</fullName>
    </submittedName>
</protein>
<dbReference type="Proteomes" id="UP000317716">
    <property type="component" value="Unassembled WGS sequence"/>
</dbReference>
<dbReference type="Pfam" id="PF03437">
    <property type="entry name" value="BtpA"/>
    <property type="match status" value="1"/>
</dbReference>
<dbReference type="EMBL" id="VBOS01000124">
    <property type="protein sequence ID" value="TMQ57414.1"/>
    <property type="molecule type" value="Genomic_DNA"/>
</dbReference>
<dbReference type="InterPro" id="IPR011060">
    <property type="entry name" value="RibuloseP-bd_barrel"/>
</dbReference>
<accession>A0A538T1L3</accession>
<sequence>MDTRAIRRAARPDRANLGRHGVGGVAQGLEPVRARPELGRIRPRRARGAAAARARAVVLGRGDHALGTPAGHAASPRRCDPPELRQPRAHSLRDRVGPARRSRRVHDDPAAPATGAPRMDAGRFVAAREPVAARRPRSSRSPALIRRRRWWRKTRGESRVEARPHPCAFGGAVAVSSAMPDHSIASLFSARRALIGMLHIGALPGSPAQRASVDELIAGTLAEARVYRDAGLHGLMIENMHDRPYLAGAAGPETVAAMAAIGRAVRSEVDLPLGVQVLAAANREALAVALACGASFIRAEAFVYAHVADEGLLQASAGPLLRYRREIGAGHVAIFADVKKKHAAHAITADLDLVETARGAEFFLADGVIVTGVATGRAADPAEVAAVAGAVGIPVLVGSGVTPENIARYPAADGFIVGSAVKRDGCWSSPLDPERVKALASAFANLEPSR</sequence>
<dbReference type="Gene3D" id="3.20.20.70">
    <property type="entry name" value="Aldolase class I"/>
    <property type="match status" value="1"/>
</dbReference>
<evidence type="ECO:0000256" key="1">
    <source>
        <dbReference type="ARBA" id="ARBA00006007"/>
    </source>
</evidence>
<feature type="compositionally biased region" description="Basic and acidic residues" evidence="2">
    <location>
        <begin position="77"/>
        <end position="97"/>
    </location>
</feature>
<dbReference type="InterPro" id="IPR013785">
    <property type="entry name" value="Aldolase_TIM"/>
</dbReference>
<reference evidence="3 4" key="1">
    <citation type="journal article" date="2019" name="Nat. Microbiol.">
        <title>Mediterranean grassland soil C-N compound turnover is dependent on rainfall and depth, and is mediated by genomically divergent microorganisms.</title>
        <authorList>
            <person name="Diamond S."/>
            <person name="Andeer P.F."/>
            <person name="Li Z."/>
            <person name="Crits-Christoph A."/>
            <person name="Burstein D."/>
            <person name="Anantharaman K."/>
            <person name="Lane K.R."/>
            <person name="Thomas B.C."/>
            <person name="Pan C."/>
            <person name="Northen T.R."/>
            <person name="Banfield J.F."/>
        </authorList>
    </citation>
    <scope>NUCLEOTIDE SEQUENCE [LARGE SCALE GENOMIC DNA]</scope>
    <source>
        <strain evidence="3">WS_2</strain>
    </source>
</reference>
<dbReference type="InterPro" id="IPR005137">
    <property type="entry name" value="BtpA"/>
</dbReference>
<gene>
    <name evidence="3" type="ORF">E6K72_03720</name>
</gene>
<proteinExistence type="inferred from homology"/>
<feature type="region of interest" description="Disordered" evidence="2">
    <location>
        <begin position="1"/>
        <end position="22"/>
    </location>
</feature>
<dbReference type="PANTHER" id="PTHR21381">
    <property type="entry name" value="ZGC:162297"/>
    <property type="match status" value="1"/>
</dbReference>
<comment type="similarity">
    <text evidence="1">Belongs to the BtpA family.</text>
</comment>
<dbReference type="AlphaFoldDB" id="A0A538T1L3"/>
<feature type="region of interest" description="Disordered" evidence="2">
    <location>
        <begin position="62"/>
        <end position="122"/>
    </location>
</feature>
<dbReference type="PANTHER" id="PTHR21381:SF3">
    <property type="entry name" value="SGC REGION PROTEIN SGCQ-RELATED"/>
    <property type="match status" value="1"/>
</dbReference>